<protein>
    <recommendedName>
        <fullName evidence="4">NADH dehydrogenase subunit 6</fullName>
    </recommendedName>
</protein>
<keyword evidence="1" id="KW-0472">Membrane</keyword>
<dbReference type="EMBL" id="JAHRIQ010012511">
    <property type="protein sequence ID" value="MEQ2224890.1"/>
    <property type="molecule type" value="Genomic_DNA"/>
</dbReference>
<keyword evidence="1" id="KW-0812">Transmembrane</keyword>
<feature type="transmembrane region" description="Helical" evidence="1">
    <location>
        <begin position="50"/>
        <end position="78"/>
    </location>
</feature>
<evidence type="ECO:0000256" key="1">
    <source>
        <dbReference type="SAM" id="Phobius"/>
    </source>
</evidence>
<proteinExistence type="predicted"/>
<accession>A0ABV0SW91</accession>
<feature type="transmembrane region" description="Helical" evidence="1">
    <location>
        <begin position="84"/>
        <end position="103"/>
    </location>
</feature>
<keyword evidence="3" id="KW-1185">Reference proteome</keyword>
<evidence type="ECO:0000313" key="3">
    <source>
        <dbReference type="Proteomes" id="UP001482620"/>
    </source>
</evidence>
<comment type="caution">
    <text evidence="2">The sequence shown here is derived from an EMBL/GenBank/DDBJ whole genome shotgun (WGS) entry which is preliminary data.</text>
</comment>
<sequence length="115" mass="13153">MENIFIIRLYSLDDFLNFVSFLLYFLFATLSSSSSSFTSFHSILPPSCPYLLCLFLPQFCPTIFVSYITSVCVFSFLLHSFLCWDLASFLLCVFTSFLPAFLLSSVSMQCCHEPL</sequence>
<evidence type="ECO:0000313" key="2">
    <source>
        <dbReference type="EMBL" id="MEQ2224890.1"/>
    </source>
</evidence>
<reference evidence="2 3" key="1">
    <citation type="submission" date="2021-06" db="EMBL/GenBank/DDBJ databases">
        <authorList>
            <person name="Palmer J.M."/>
        </authorList>
    </citation>
    <scope>NUCLEOTIDE SEQUENCE [LARGE SCALE GENOMIC DNA]</scope>
    <source>
        <strain evidence="3">if_2019</strain>
        <tissue evidence="2">Muscle</tissue>
    </source>
</reference>
<evidence type="ECO:0008006" key="4">
    <source>
        <dbReference type="Google" id="ProtNLM"/>
    </source>
</evidence>
<name>A0ABV0SW91_9TELE</name>
<dbReference type="Proteomes" id="UP001482620">
    <property type="component" value="Unassembled WGS sequence"/>
</dbReference>
<organism evidence="2 3">
    <name type="scientific">Ilyodon furcidens</name>
    <name type="common">goldbreast splitfin</name>
    <dbReference type="NCBI Taxonomy" id="33524"/>
    <lineage>
        <taxon>Eukaryota</taxon>
        <taxon>Metazoa</taxon>
        <taxon>Chordata</taxon>
        <taxon>Craniata</taxon>
        <taxon>Vertebrata</taxon>
        <taxon>Euteleostomi</taxon>
        <taxon>Actinopterygii</taxon>
        <taxon>Neopterygii</taxon>
        <taxon>Teleostei</taxon>
        <taxon>Neoteleostei</taxon>
        <taxon>Acanthomorphata</taxon>
        <taxon>Ovalentaria</taxon>
        <taxon>Atherinomorphae</taxon>
        <taxon>Cyprinodontiformes</taxon>
        <taxon>Goodeidae</taxon>
        <taxon>Ilyodon</taxon>
    </lineage>
</organism>
<gene>
    <name evidence="2" type="ORF">ILYODFUR_012011</name>
</gene>
<feature type="transmembrane region" description="Helical" evidence="1">
    <location>
        <begin position="15"/>
        <end position="38"/>
    </location>
</feature>
<keyword evidence="1" id="KW-1133">Transmembrane helix</keyword>